<reference evidence="1" key="1">
    <citation type="submission" date="2021-03" db="EMBL/GenBank/DDBJ databases">
        <authorList>
            <person name="Li Z."/>
            <person name="Yang C."/>
        </authorList>
    </citation>
    <scope>NUCLEOTIDE SEQUENCE</scope>
    <source>
        <strain evidence="1">Dzin_1.0</strain>
        <tissue evidence="1">Leaf</tissue>
    </source>
</reference>
<name>A0A9D5DDV7_9LILI</name>
<keyword evidence="2" id="KW-1185">Reference proteome</keyword>
<evidence type="ECO:0000313" key="1">
    <source>
        <dbReference type="EMBL" id="KAJ0989699.1"/>
    </source>
</evidence>
<sequence length="70" mass="8105">MLATSSLINTGFHNHNHCTASVVKQSSNDLKVLRYQSSGNLYLWRICVYSLSSFNKPHFIRDRLDLQFKC</sequence>
<dbReference type="EMBL" id="JAGGNH010000001">
    <property type="protein sequence ID" value="KAJ0989699.1"/>
    <property type="molecule type" value="Genomic_DNA"/>
</dbReference>
<reference evidence="1" key="2">
    <citation type="journal article" date="2022" name="Hortic Res">
        <title>The genome of Dioscorea zingiberensis sheds light on the biosynthesis, origin and evolution of the medicinally important diosgenin saponins.</title>
        <authorList>
            <person name="Li Y."/>
            <person name="Tan C."/>
            <person name="Li Z."/>
            <person name="Guo J."/>
            <person name="Li S."/>
            <person name="Chen X."/>
            <person name="Wang C."/>
            <person name="Dai X."/>
            <person name="Yang H."/>
            <person name="Song W."/>
            <person name="Hou L."/>
            <person name="Xu J."/>
            <person name="Tong Z."/>
            <person name="Xu A."/>
            <person name="Yuan X."/>
            <person name="Wang W."/>
            <person name="Yang Q."/>
            <person name="Chen L."/>
            <person name="Sun Z."/>
            <person name="Wang K."/>
            <person name="Pan B."/>
            <person name="Chen J."/>
            <person name="Bao Y."/>
            <person name="Liu F."/>
            <person name="Qi X."/>
            <person name="Gang D.R."/>
            <person name="Wen J."/>
            <person name="Li J."/>
        </authorList>
    </citation>
    <scope>NUCLEOTIDE SEQUENCE</scope>
    <source>
        <strain evidence="1">Dzin_1.0</strain>
    </source>
</reference>
<proteinExistence type="predicted"/>
<evidence type="ECO:0000313" key="2">
    <source>
        <dbReference type="Proteomes" id="UP001085076"/>
    </source>
</evidence>
<accession>A0A9D5DDV7</accession>
<gene>
    <name evidence="1" type="ORF">J5N97_008055</name>
</gene>
<dbReference type="Proteomes" id="UP001085076">
    <property type="component" value="Miscellaneous, Linkage group lg01"/>
</dbReference>
<comment type="caution">
    <text evidence="1">The sequence shown here is derived from an EMBL/GenBank/DDBJ whole genome shotgun (WGS) entry which is preliminary data.</text>
</comment>
<protein>
    <submittedName>
        <fullName evidence="1">Uncharacterized protein</fullName>
    </submittedName>
</protein>
<organism evidence="1 2">
    <name type="scientific">Dioscorea zingiberensis</name>
    <dbReference type="NCBI Taxonomy" id="325984"/>
    <lineage>
        <taxon>Eukaryota</taxon>
        <taxon>Viridiplantae</taxon>
        <taxon>Streptophyta</taxon>
        <taxon>Embryophyta</taxon>
        <taxon>Tracheophyta</taxon>
        <taxon>Spermatophyta</taxon>
        <taxon>Magnoliopsida</taxon>
        <taxon>Liliopsida</taxon>
        <taxon>Dioscoreales</taxon>
        <taxon>Dioscoreaceae</taxon>
        <taxon>Dioscorea</taxon>
    </lineage>
</organism>
<dbReference type="AlphaFoldDB" id="A0A9D5DDV7"/>